<gene>
    <name evidence="1" type="ORF">CTEN210_02722</name>
</gene>
<name>A0AAD3H147_9STRA</name>
<evidence type="ECO:0000313" key="1">
    <source>
        <dbReference type="EMBL" id="GFH46248.1"/>
    </source>
</evidence>
<evidence type="ECO:0008006" key="3">
    <source>
        <dbReference type="Google" id="ProtNLM"/>
    </source>
</evidence>
<dbReference type="InterPro" id="IPR052050">
    <property type="entry name" value="SecEffector_AnkRepeat"/>
</dbReference>
<dbReference type="InterPro" id="IPR002110">
    <property type="entry name" value="Ankyrin_rpt"/>
</dbReference>
<keyword evidence="2" id="KW-1185">Reference proteome</keyword>
<dbReference type="SUPFAM" id="SSF48403">
    <property type="entry name" value="Ankyrin repeat"/>
    <property type="match status" value="1"/>
</dbReference>
<dbReference type="Gene3D" id="1.25.40.20">
    <property type="entry name" value="Ankyrin repeat-containing domain"/>
    <property type="match status" value="1"/>
</dbReference>
<comment type="caution">
    <text evidence="1">The sequence shown here is derived from an EMBL/GenBank/DDBJ whole genome shotgun (WGS) entry which is preliminary data.</text>
</comment>
<dbReference type="EMBL" id="BLLK01000022">
    <property type="protein sequence ID" value="GFH46248.1"/>
    <property type="molecule type" value="Genomic_DNA"/>
</dbReference>
<dbReference type="Proteomes" id="UP001054902">
    <property type="component" value="Unassembled WGS sequence"/>
</dbReference>
<dbReference type="AlphaFoldDB" id="A0AAD3H147"/>
<sequence length="707" mass="82589">MVENLESRRKRARIEEALTSTDGRNSYYDERVTKILNSLSSLLNEFPELKYIIDFGNLQAITEAAVEKYAKDLEAKNRKDIILTNYGQETSPLYSLPDEVLSNCLSYVGKGHFGVVAPASKKLNKVYKAEFGQETAYLEMATSVNLANHCLNELCKSSEEKDELFKAAAVNGNLDILRYADLNGYDLFPLVELKYRGVNIHNGVDQFYAYENAMRNKVMSFKLVERGHLHVLKYLHEELKYFFGLQRYFIPAIEHGKLDILKWLQSIGCTDKTPLNTESDCFCEYAIKSGNLEMLKWLLQNGYEIKESKQSRNTSILATAISSKSLEMIQYCLDLGYDELHHFSVWLVIRETKNVEVFRLMHDRGFQFDTISLYNWCCGYFNITDSFEIIKFLRSISLPWDNGIIQCIIAYGSLEMIKYAHENGYLWTNRGHEYTYLLLGDRFSPEKFEYLIENGCTLDHDNISKDTLVRKEDFTILDYFIGKNTKFDNELYKYIFNWHDDPWFEGMSYILEKGKDVQNFKSIEEVLHTRKEIDKIKYLHSHGLPWCLDSTRNTHLLSEIACYYDLKDVKWAYENGCKGGDLVQYVEEEWEKDGIRHTDLWKENQAFFEENGMLDYCFLEKVGIKKLDPMKVQAIGDAQLESIDSWFQMGYSNLKSLVEFGYTFRSESERESVTKEAFEKCCKDLSQKKESHRKRFAIIRQIGVREL</sequence>
<dbReference type="InterPro" id="IPR036770">
    <property type="entry name" value="Ankyrin_rpt-contain_sf"/>
</dbReference>
<organism evidence="1 2">
    <name type="scientific">Chaetoceros tenuissimus</name>
    <dbReference type="NCBI Taxonomy" id="426638"/>
    <lineage>
        <taxon>Eukaryota</taxon>
        <taxon>Sar</taxon>
        <taxon>Stramenopiles</taxon>
        <taxon>Ochrophyta</taxon>
        <taxon>Bacillariophyta</taxon>
        <taxon>Coscinodiscophyceae</taxon>
        <taxon>Chaetocerotophycidae</taxon>
        <taxon>Chaetocerotales</taxon>
        <taxon>Chaetocerotaceae</taxon>
        <taxon>Chaetoceros</taxon>
    </lineage>
</organism>
<dbReference type="Pfam" id="PF12796">
    <property type="entry name" value="Ank_2"/>
    <property type="match status" value="1"/>
</dbReference>
<accession>A0AAD3H147</accession>
<evidence type="ECO:0000313" key="2">
    <source>
        <dbReference type="Proteomes" id="UP001054902"/>
    </source>
</evidence>
<proteinExistence type="predicted"/>
<dbReference type="PANTHER" id="PTHR46586:SF3">
    <property type="entry name" value="ANKYRIN REPEAT-CONTAINING PROTEIN"/>
    <property type="match status" value="1"/>
</dbReference>
<dbReference type="PANTHER" id="PTHR46586">
    <property type="entry name" value="ANKYRIN REPEAT-CONTAINING PROTEIN"/>
    <property type="match status" value="1"/>
</dbReference>
<protein>
    <recommendedName>
        <fullName evidence="3">Ankyrin repeat protein</fullName>
    </recommendedName>
</protein>
<reference evidence="1 2" key="1">
    <citation type="journal article" date="2021" name="Sci. Rep.">
        <title>The genome of the diatom Chaetoceros tenuissimus carries an ancient integrated fragment of an extant virus.</title>
        <authorList>
            <person name="Hongo Y."/>
            <person name="Kimura K."/>
            <person name="Takaki Y."/>
            <person name="Yoshida Y."/>
            <person name="Baba S."/>
            <person name="Kobayashi G."/>
            <person name="Nagasaki K."/>
            <person name="Hano T."/>
            <person name="Tomaru Y."/>
        </authorList>
    </citation>
    <scope>NUCLEOTIDE SEQUENCE [LARGE SCALE GENOMIC DNA]</scope>
    <source>
        <strain evidence="1 2">NIES-3715</strain>
    </source>
</reference>